<gene>
    <name evidence="1" type="ORF">METZ01_LOCUS503681</name>
</gene>
<dbReference type="EMBL" id="UINC01222164">
    <property type="protein sequence ID" value="SVE50827.1"/>
    <property type="molecule type" value="Genomic_DNA"/>
</dbReference>
<reference evidence="1" key="1">
    <citation type="submission" date="2018-05" db="EMBL/GenBank/DDBJ databases">
        <authorList>
            <person name="Lanie J.A."/>
            <person name="Ng W.-L."/>
            <person name="Kazmierczak K.M."/>
            <person name="Andrzejewski T.M."/>
            <person name="Davidsen T.M."/>
            <person name="Wayne K.J."/>
            <person name="Tettelin H."/>
            <person name="Glass J.I."/>
            <person name="Rusch D."/>
            <person name="Podicherti R."/>
            <person name="Tsui H.-C.T."/>
            <person name="Winkler M.E."/>
        </authorList>
    </citation>
    <scope>NUCLEOTIDE SEQUENCE</scope>
</reference>
<proteinExistence type="predicted"/>
<sequence>MPYLFLFDQFSLQMPFLPSHFS</sequence>
<organism evidence="1">
    <name type="scientific">marine metagenome</name>
    <dbReference type="NCBI Taxonomy" id="408172"/>
    <lineage>
        <taxon>unclassified sequences</taxon>
        <taxon>metagenomes</taxon>
        <taxon>ecological metagenomes</taxon>
    </lineage>
</organism>
<name>A0A383E1U8_9ZZZZ</name>
<protein>
    <submittedName>
        <fullName evidence="1">Uncharacterized protein</fullName>
    </submittedName>
</protein>
<dbReference type="AlphaFoldDB" id="A0A383E1U8"/>
<accession>A0A383E1U8</accession>
<evidence type="ECO:0000313" key="1">
    <source>
        <dbReference type="EMBL" id="SVE50827.1"/>
    </source>
</evidence>